<protein>
    <recommendedName>
        <fullName evidence="4">Lipoprotein</fullName>
    </recommendedName>
</protein>
<dbReference type="AlphaFoldDB" id="A0A1E5C8R9"/>
<dbReference type="PANTHER" id="PTHR39335">
    <property type="entry name" value="BLL4220 PROTEIN"/>
    <property type="match status" value="1"/>
</dbReference>
<dbReference type="InterPro" id="IPR005297">
    <property type="entry name" value="Lipoprotein_repeat"/>
</dbReference>
<sequence length="238" mass="26344">MSKLSFATLPFLLASCAVATETVKQTDVGNVYVDQSGLTLYTFSKDPNGQSVCNGNCAINWPPLFADEANRSLFDDHAEFSQITRSDGTEQWALNGKPLYRWKNDTQAGDNAGAGIKGVWPIARADDVTLRIYNNGKQRFLVDSDNITLYTFDKDKNGTSNCYGECATKWPPAMVAPALLSKGVNALELTGGYGMTQRNDGTYQWTYNDSPLYRWFKDKQPGDISGNGVKNVWHIVQQ</sequence>
<keyword evidence="1" id="KW-0732">Signal</keyword>
<accession>A0A1E5C8R9</accession>
<dbReference type="EMBL" id="AJWN02000046">
    <property type="protein sequence ID" value="OEE61592.1"/>
    <property type="molecule type" value="Genomic_DNA"/>
</dbReference>
<comment type="caution">
    <text evidence="2">The sequence shown here is derived from an EMBL/GenBank/DDBJ whole genome shotgun (WGS) entry which is preliminary data.</text>
</comment>
<dbReference type="PANTHER" id="PTHR39335:SF1">
    <property type="entry name" value="BLL4220 PROTEIN"/>
    <property type="match status" value="1"/>
</dbReference>
<evidence type="ECO:0000313" key="3">
    <source>
        <dbReference type="Proteomes" id="UP000095039"/>
    </source>
</evidence>
<evidence type="ECO:0008006" key="4">
    <source>
        <dbReference type="Google" id="ProtNLM"/>
    </source>
</evidence>
<proteinExistence type="predicted"/>
<feature type="signal peptide" evidence="1">
    <location>
        <begin position="1"/>
        <end position="19"/>
    </location>
</feature>
<dbReference type="PROSITE" id="PS51257">
    <property type="entry name" value="PROKAR_LIPOPROTEIN"/>
    <property type="match status" value="1"/>
</dbReference>
<feature type="chain" id="PRO_5009172530" description="Lipoprotein" evidence="1">
    <location>
        <begin position="20"/>
        <end position="238"/>
    </location>
</feature>
<evidence type="ECO:0000313" key="2">
    <source>
        <dbReference type="EMBL" id="OEE61592.1"/>
    </source>
</evidence>
<name>A0A1E5C8R9_9GAMM</name>
<dbReference type="Proteomes" id="UP000095039">
    <property type="component" value="Unassembled WGS sequence"/>
</dbReference>
<dbReference type="Pfam" id="PF03640">
    <property type="entry name" value="Lipoprotein_15"/>
    <property type="match status" value="4"/>
</dbReference>
<keyword evidence="3" id="KW-1185">Reference proteome</keyword>
<organism evidence="2 3">
    <name type="scientific">Enterovibrio norvegicus FF-454</name>
    <dbReference type="NCBI Taxonomy" id="1185651"/>
    <lineage>
        <taxon>Bacteria</taxon>
        <taxon>Pseudomonadati</taxon>
        <taxon>Pseudomonadota</taxon>
        <taxon>Gammaproteobacteria</taxon>
        <taxon>Vibrionales</taxon>
        <taxon>Vibrionaceae</taxon>
        <taxon>Enterovibrio</taxon>
    </lineage>
</organism>
<gene>
    <name evidence="2" type="ORF">A1OK_09545</name>
</gene>
<dbReference type="GO" id="GO:0043448">
    <property type="term" value="P:alkane catabolic process"/>
    <property type="evidence" value="ECO:0007669"/>
    <property type="project" value="TreeGrafter"/>
</dbReference>
<evidence type="ECO:0000256" key="1">
    <source>
        <dbReference type="SAM" id="SignalP"/>
    </source>
</evidence>
<reference evidence="2 3" key="1">
    <citation type="journal article" date="2012" name="Science">
        <title>Ecological populations of bacteria act as socially cohesive units of antibiotic production and resistance.</title>
        <authorList>
            <person name="Cordero O.X."/>
            <person name="Wildschutte H."/>
            <person name="Kirkup B."/>
            <person name="Proehl S."/>
            <person name="Ngo L."/>
            <person name="Hussain F."/>
            <person name="Le Roux F."/>
            <person name="Mincer T."/>
            <person name="Polz M.F."/>
        </authorList>
    </citation>
    <scope>NUCLEOTIDE SEQUENCE [LARGE SCALE GENOMIC DNA]</scope>
    <source>
        <strain evidence="2 3">FF-454</strain>
    </source>
</reference>
<dbReference type="RefSeq" id="WP_016959996.1">
    <property type="nucleotide sequence ID" value="NZ_AJWN02000046.1"/>
</dbReference>